<dbReference type="EMBL" id="CP046234">
    <property type="protein sequence ID" value="WFD45621.1"/>
    <property type="molecule type" value="Genomic_DNA"/>
</dbReference>
<dbReference type="Proteomes" id="UP000818624">
    <property type="component" value="Chromosome 1"/>
</dbReference>
<accession>A0ABY8EIZ9</accession>
<evidence type="ECO:0000313" key="2">
    <source>
        <dbReference type="EMBL" id="WFD45621.1"/>
    </source>
</evidence>
<evidence type="ECO:0000313" key="3">
    <source>
        <dbReference type="Proteomes" id="UP000818624"/>
    </source>
</evidence>
<evidence type="ECO:0000256" key="1">
    <source>
        <dbReference type="SAM" id="MobiDB-lite"/>
    </source>
</evidence>
<dbReference type="InterPro" id="IPR032675">
    <property type="entry name" value="LRR_dom_sf"/>
</dbReference>
<protein>
    <recommendedName>
        <fullName evidence="4">RNI-like protein</fullName>
    </recommendedName>
</protein>
<feature type="region of interest" description="Disordered" evidence="1">
    <location>
        <begin position="562"/>
        <end position="679"/>
    </location>
</feature>
<proteinExistence type="predicted"/>
<name>A0ABY8EIZ9_MALFU</name>
<feature type="compositionally biased region" description="Acidic residues" evidence="1">
    <location>
        <begin position="237"/>
        <end position="253"/>
    </location>
</feature>
<reference evidence="2 3" key="1">
    <citation type="journal article" date="2020" name="Elife">
        <title>Loss of centromere function drives karyotype evolution in closely related Malassezia species.</title>
        <authorList>
            <person name="Sankaranarayanan S.R."/>
            <person name="Ianiri G."/>
            <person name="Coelho M.A."/>
            <person name="Reza M.H."/>
            <person name="Thimmappa B.C."/>
            <person name="Ganguly P."/>
            <person name="Vadnala R.N."/>
            <person name="Sun S."/>
            <person name="Siddharthan R."/>
            <person name="Tellgren-Roth C."/>
            <person name="Dawson T.L."/>
            <person name="Heitman J."/>
            <person name="Sanyal K."/>
        </authorList>
    </citation>
    <scope>NUCLEOTIDE SEQUENCE [LARGE SCALE GENOMIC DNA]</scope>
    <source>
        <strain evidence="2">CBS14141</strain>
    </source>
</reference>
<dbReference type="Gene3D" id="3.80.10.10">
    <property type="entry name" value="Ribonuclease Inhibitor"/>
    <property type="match status" value="2"/>
</dbReference>
<evidence type="ECO:0008006" key="4">
    <source>
        <dbReference type="Google" id="ProtNLM"/>
    </source>
</evidence>
<keyword evidence="3" id="KW-1185">Reference proteome</keyword>
<feature type="compositionally biased region" description="Basic and acidic residues" evidence="1">
    <location>
        <begin position="254"/>
        <end position="269"/>
    </location>
</feature>
<dbReference type="PANTHER" id="PTHR13318">
    <property type="entry name" value="PARTNER OF PAIRED, ISOFORM B-RELATED"/>
    <property type="match status" value="1"/>
</dbReference>
<dbReference type="PANTHER" id="PTHR13318:SF190">
    <property type="entry name" value="PARTNER OF PAIRED, ISOFORM B"/>
    <property type="match status" value="1"/>
</dbReference>
<feature type="region of interest" description="Disordered" evidence="1">
    <location>
        <begin position="235"/>
        <end position="284"/>
    </location>
</feature>
<dbReference type="SUPFAM" id="SSF52047">
    <property type="entry name" value="RNI-like"/>
    <property type="match status" value="1"/>
</dbReference>
<gene>
    <name evidence="2" type="ORF">GLX27_000243</name>
</gene>
<sequence>MPPGTPLPAEIVQRLCEIVYLNCVPLCTLRMLDPEVVPSAAFDGQMVSVSVDETRRDLYSLCLVNKTFLKYSQPLLFRRVQITLPYRFMLLLDEAERTSSTNALSAIRMLDFATFRAMGLRRTVGESQERRFVTPWRLQAMVDAASGLVAFGSSATMDSALSLEVLESLLLRGGARSLPGRMRGVSIERARNKDTQNALQSLDLCGCVSPRFVEAMCQFVDKHLPRLDREHRPIYDLAEEDEEMNDDEDDDDDGERRGRSGARTRDRTPGGRPAPRVSVRSHGRSFPSLQRLGLAGVTLARDVLSSFVLAFPNLTHLDLSQTKADAGLLEALADSHVRLESLSLSRCRALTSQSIVDLLFSPCTEDLIELALQGTLLFPTPLSPDDMRTVIQRAPCMRSGAMRYLDLGGCPLTDDELKLFHGQPALLDLGLGSIPSITLDGVASLLLHRAPNVQVLDLSHSCGAQSPSGFLHAVSLYHDLLAPCTQRPQALAIAQQLRKLGLKQDEAGDDEDDWHAPTNLRVVELSVGALNTVRGGLSTWKVVWGTGRRGWVVDTAAGPAPCATDIECEPPAQDRGRSASQSGEVRRAPRLASVSPAPTRSLLAEEPRNAGGLRTEDTRGRTPPVWLSRSNSRSRAGGMQRRPLESPMRSGSSVPPVPTIRSRSLSLSAPRERSEEASWKDVPVAPQVVRDLPPEHPRRVELEQLARQDGSVPGSVGWHSHKMEVLLGYGMLGHEIGNYAWLAYQAS</sequence>
<organism evidence="2 3">
    <name type="scientific">Malassezia furfur</name>
    <name type="common">Pityriasis versicolor infection agent</name>
    <name type="synonym">Pityrosporum furfur</name>
    <dbReference type="NCBI Taxonomy" id="55194"/>
    <lineage>
        <taxon>Eukaryota</taxon>
        <taxon>Fungi</taxon>
        <taxon>Dikarya</taxon>
        <taxon>Basidiomycota</taxon>
        <taxon>Ustilaginomycotina</taxon>
        <taxon>Malasseziomycetes</taxon>
        <taxon>Malasseziales</taxon>
        <taxon>Malasseziaceae</taxon>
        <taxon>Malassezia</taxon>
    </lineage>
</organism>
<feature type="compositionally biased region" description="Basic and acidic residues" evidence="1">
    <location>
        <begin position="603"/>
        <end position="620"/>
    </location>
</feature>
<feature type="compositionally biased region" description="Basic and acidic residues" evidence="1">
    <location>
        <begin position="670"/>
        <end position="679"/>
    </location>
</feature>